<keyword evidence="2" id="KW-1185">Reference proteome</keyword>
<name>A0ACA9QIR6_9GLOM</name>
<feature type="non-terminal residue" evidence="1">
    <location>
        <position position="1"/>
    </location>
</feature>
<proteinExistence type="predicted"/>
<sequence length="75" mass="8658">HTRKSTVDSHLKSEKHRNNINKTEKLKSTRQTTLDTANINVNGQELINIALVNAFTKADIPLYKIDKLKSFFLEY</sequence>
<gene>
    <name evidence="1" type="ORF">RPERSI_LOCUS14399</name>
</gene>
<organism evidence="1 2">
    <name type="scientific">Racocetra persica</name>
    <dbReference type="NCBI Taxonomy" id="160502"/>
    <lineage>
        <taxon>Eukaryota</taxon>
        <taxon>Fungi</taxon>
        <taxon>Fungi incertae sedis</taxon>
        <taxon>Mucoromycota</taxon>
        <taxon>Glomeromycotina</taxon>
        <taxon>Glomeromycetes</taxon>
        <taxon>Diversisporales</taxon>
        <taxon>Gigasporaceae</taxon>
        <taxon>Racocetra</taxon>
    </lineage>
</organism>
<evidence type="ECO:0000313" key="2">
    <source>
        <dbReference type="Proteomes" id="UP000789920"/>
    </source>
</evidence>
<reference evidence="1" key="1">
    <citation type="submission" date="2021-06" db="EMBL/GenBank/DDBJ databases">
        <authorList>
            <person name="Kallberg Y."/>
            <person name="Tangrot J."/>
            <person name="Rosling A."/>
        </authorList>
    </citation>
    <scope>NUCLEOTIDE SEQUENCE</scope>
    <source>
        <strain evidence="1">MA461A</strain>
    </source>
</reference>
<evidence type="ECO:0000313" key="1">
    <source>
        <dbReference type="EMBL" id="CAG8753092.1"/>
    </source>
</evidence>
<dbReference type="EMBL" id="CAJVQC010033119">
    <property type="protein sequence ID" value="CAG8753092.1"/>
    <property type="molecule type" value="Genomic_DNA"/>
</dbReference>
<accession>A0ACA9QIR6</accession>
<comment type="caution">
    <text evidence="1">The sequence shown here is derived from an EMBL/GenBank/DDBJ whole genome shotgun (WGS) entry which is preliminary data.</text>
</comment>
<feature type="non-terminal residue" evidence="1">
    <location>
        <position position="75"/>
    </location>
</feature>
<protein>
    <submittedName>
        <fullName evidence="1">14672_t:CDS:1</fullName>
    </submittedName>
</protein>
<dbReference type="Proteomes" id="UP000789920">
    <property type="component" value="Unassembled WGS sequence"/>
</dbReference>